<dbReference type="AlphaFoldDB" id="A0A8X6P479"/>
<sequence length="1178" mass="131729">MVDETNFNQNSTNESKILELLNADVEPTSFPNLGEEYSNPDIEEKSEQVHVSNDSLTFENLDNESNDILKDSESIINQDNSVENSSIDESTENSPQSYNKIHYSLPSFPRGETYYNQDSLLEKNIFDNYDPIRIKKNDSFKERSDDLKSSRILINPALILRNGKNEEPVLTKRVDDLLVSNGKTYKLFRSIENGSPSYLKEGESPVYLNSQPSSSPKDISPIPKLDEESSKGIEHIYDYYPKIQIGFGSVPQDGYGKDGKPNSDQKSVPEISGKTSEEIVIVKSAESDTAYPSSGKESGGTRKITIRKSKTMHSVSREEEESIVQKNPHLRKKKKNPRRRLSPNESTVTKPQPRSNDLPKQQENLEKREEVIVLVEGTDIPGQNYGPENDLLGYYKNKYDNLPPDSNHGINIKAEVVENSGPTSVSSNGINYNNHGDGISTQYFINNHPKSTRSFYFTDNEGKKQYNFPPTEIIPKVTHSVQTVATSDGDSNYNLPERHHKEQIYAENPQIVNKKHAYSQENIPETRNQDENQYVAIDPNQVYIDGDTGELIKFVYEDDGEKHETPQTKDQINEKSSYLQTDSGQLHHHGNLEDSNLPHGLENEGKSVNFEHNSGKIEYTHSGNAELYAPSPVTELVNSNHHGQLISETDAQYHAPPKDLEAKSNYHSVPFEGSHTTQENHNSDAYNNNGYNDDSKYVVLCPGHGNNQEDYENKLNVDSHSHSVSNSKSGSNQNHNNFKGSSDIPVDYGKTNDYHVPDKEHIATANGNYGNENYGSKLSSSKDFKGIGEGHYEEILYEPQVDEESLKNAHFPVLSNKGNGNNAKFPKKTDYVIKSHFSKGPYGGTDVKYPKTRKQNPVYFEFTKPQNNYKGGTGLKQNGSPGYNNVRSHENFRASLGNLYGYNSESFSSGKNQQLTNHITSNFQNSGYNKGNEVYISQKDLNELQIQNHLKGSGFGNPQNNFKGSLENYGGNNQNSGYKIQNTGSHIGVPSFGNPKGLAQHGGHKSNGFAYTNTQQNSNYKPENGYGGLRGIQQIEEPAEYIIVEADDDNYGIKGTSGEDSYLLQYDGNFKGTKNDFSYTNNGGGHSVLNGQGISYSTEHPNVRFVVDGGKDKNFHLKSATTGFRMDRGVLPLYPTPRPRSIKGNIQFGLQISKRAGPTKNSEYFIESRSDRGKSKKM</sequence>
<comment type="caution">
    <text evidence="2">The sequence shown here is derived from an EMBL/GenBank/DDBJ whole genome shotgun (WGS) entry which is preliminary data.</text>
</comment>
<feature type="region of interest" description="Disordered" evidence="1">
    <location>
        <begin position="250"/>
        <end position="365"/>
    </location>
</feature>
<feature type="compositionally biased region" description="Low complexity" evidence="1">
    <location>
        <begin position="722"/>
        <end position="734"/>
    </location>
</feature>
<proteinExistence type="predicted"/>
<name>A0A8X6P479_NEPPI</name>
<keyword evidence="3" id="KW-1185">Reference proteome</keyword>
<evidence type="ECO:0000313" key="2">
    <source>
        <dbReference type="EMBL" id="GFT50025.1"/>
    </source>
</evidence>
<dbReference type="Proteomes" id="UP000887013">
    <property type="component" value="Unassembled WGS sequence"/>
</dbReference>
<gene>
    <name evidence="2" type="primary">AVEN_266852_1</name>
    <name evidence="2" type="ORF">NPIL_336031</name>
</gene>
<accession>A0A8X6P479</accession>
<feature type="region of interest" description="Disordered" evidence="1">
    <location>
        <begin position="669"/>
        <end position="691"/>
    </location>
</feature>
<feature type="region of interest" description="Disordered" evidence="1">
    <location>
        <begin position="582"/>
        <end position="608"/>
    </location>
</feature>
<feature type="compositionally biased region" description="Polar residues" evidence="1">
    <location>
        <begin position="343"/>
        <end position="362"/>
    </location>
</feature>
<dbReference type="OrthoDB" id="6431297at2759"/>
<evidence type="ECO:0000313" key="3">
    <source>
        <dbReference type="Proteomes" id="UP000887013"/>
    </source>
</evidence>
<protein>
    <submittedName>
        <fullName evidence="2">Uncharacterized protein</fullName>
    </submittedName>
</protein>
<feature type="region of interest" description="Disordered" evidence="1">
    <location>
        <begin position="1159"/>
        <end position="1178"/>
    </location>
</feature>
<feature type="compositionally biased region" description="Polar residues" evidence="1">
    <location>
        <begin position="674"/>
        <end position="691"/>
    </location>
</feature>
<feature type="compositionally biased region" description="Low complexity" evidence="1">
    <location>
        <begin position="212"/>
        <end position="223"/>
    </location>
</feature>
<reference evidence="2" key="1">
    <citation type="submission" date="2020-08" db="EMBL/GenBank/DDBJ databases">
        <title>Multicomponent nature underlies the extraordinary mechanical properties of spider dragline silk.</title>
        <authorList>
            <person name="Kono N."/>
            <person name="Nakamura H."/>
            <person name="Mori M."/>
            <person name="Yoshida Y."/>
            <person name="Ohtoshi R."/>
            <person name="Malay A.D."/>
            <person name="Moran D.A.P."/>
            <person name="Tomita M."/>
            <person name="Numata K."/>
            <person name="Arakawa K."/>
        </authorList>
    </citation>
    <scope>NUCLEOTIDE SEQUENCE</scope>
</reference>
<feature type="compositionally biased region" description="Basic and acidic residues" evidence="1">
    <location>
        <begin position="1166"/>
        <end position="1178"/>
    </location>
</feature>
<feature type="region of interest" description="Disordered" evidence="1">
    <location>
        <begin position="199"/>
        <end position="225"/>
    </location>
</feature>
<feature type="region of interest" description="Disordered" evidence="1">
    <location>
        <begin position="718"/>
        <end position="746"/>
    </location>
</feature>
<feature type="compositionally biased region" description="Basic residues" evidence="1">
    <location>
        <begin position="328"/>
        <end position="341"/>
    </location>
</feature>
<evidence type="ECO:0000256" key="1">
    <source>
        <dbReference type="SAM" id="MobiDB-lite"/>
    </source>
</evidence>
<dbReference type="EMBL" id="BMAW01016626">
    <property type="protein sequence ID" value="GFT50025.1"/>
    <property type="molecule type" value="Genomic_DNA"/>
</dbReference>
<organism evidence="2 3">
    <name type="scientific">Nephila pilipes</name>
    <name type="common">Giant wood spider</name>
    <name type="synonym">Nephila maculata</name>
    <dbReference type="NCBI Taxonomy" id="299642"/>
    <lineage>
        <taxon>Eukaryota</taxon>
        <taxon>Metazoa</taxon>
        <taxon>Ecdysozoa</taxon>
        <taxon>Arthropoda</taxon>
        <taxon>Chelicerata</taxon>
        <taxon>Arachnida</taxon>
        <taxon>Araneae</taxon>
        <taxon>Araneomorphae</taxon>
        <taxon>Entelegynae</taxon>
        <taxon>Araneoidea</taxon>
        <taxon>Nephilidae</taxon>
        <taxon>Nephila</taxon>
    </lineage>
</organism>